<proteinExistence type="predicted"/>
<comment type="caution">
    <text evidence="1">The sequence shown here is derived from an EMBL/GenBank/DDBJ whole genome shotgun (WGS) entry which is preliminary data.</text>
</comment>
<organism evidence="1 2">
    <name type="scientific">Chryseobacterium hagamense</name>
    <dbReference type="NCBI Taxonomy" id="395935"/>
    <lineage>
        <taxon>Bacteria</taxon>
        <taxon>Pseudomonadati</taxon>
        <taxon>Bacteroidota</taxon>
        <taxon>Flavobacteriia</taxon>
        <taxon>Flavobacteriales</taxon>
        <taxon>Weeksellaceae</taxon>
        <taxon>Chryseobacterium group</taxon>
        <taxon>Chryseobacterium</taxon>
    </lineage>
</organism>
<evidence type="ECO:0000313" key="2">
    <source>
        <dbReference type="Proteomes" id="UP000321863"/>
    </source>
</evidence>
<dbReference type="Proteomes" id="UP000321863">
    <property type="component" value="Unassembled WGS sequence"/>
</dbReference>
<dbReference type="EMBL" id="BJYJ01000002">
    <property type="protein sequence ID" value="GEN74916.1"/>
    <property type="molecule type" value="Genomic_DNA"/>
</dbReference>
<name>A0A511YIE3_9FLAO</name>
<keyword evidence="2" id="KW-1185">Reference proteome</keyword>
<sequence length="212" mass="23508">MSLATGVYGYAQTSTEKALAGQITKLESAEKPEDLQQSRDYFMKYVNTLSRGTETKKEDWRAYYYAALSMVRSEINSMKAGNMQNIEETSALAEKYIGGIFVKNPNNAEANILLSQIYVLKSLNNTSGSAANLAKANDYLAKAKAEDKNNPRIDLIQGEIVLNSPSKNAGDKELAKTHFNSALAKFKTYTKKSNLDPSWGKEDANYYLSTLK</sequence>
<protein>
    <submittedName>
        <fullName evidence="1">Uncharacterized protein</fullName>
    </submittedName>
</protein>
<dbReference type="AlphaFoldDB" id="A0A511YIE3"/>
<accession>A0A511YIE3</accession>
<reference evidence="1 2" key="1">
    <citation type="submission" date="2019-07" db="EMBL/GenBank/DDBJ databases">
        <title>Whole genome shotgun sequence of Chryseobacterium hagamense NBRC 105253.</title>
        <authorList>
            <person name="Hosoyama A."/>
            <person name="Uohara A."/>
            <person name="Ohji S."/>
            <person name="Ichikawa N."/>
        </authorList>
    </citation>
    <scope>NUCLEOTIDE SEQUENCE [LARGE SCALE GENOMIC DNA]</scope>
    <source>
        <strain evidence="1 2">NBRC 105253</strain>
    </source>
</reference>
<evidence type="ECO:0000313" key="1">
    <source>
        <dbReference type="EMBL" id="GEN74916.1"/>
    </source>
</evidence>
<gene>
    <name evidence="1" type="ORF">CHA01nite_06560</name>
</gene>